<feature type="transmembrane region" description="Helical" evidence="9">
    <location>
        <begin position="253"/>
        <end position="274"/>
    </location>
</feature>
<dbReference type="InterPro" id="IPR036640">
    <property type="entry name" value="ABC1_TM_sf"/>
</dbReference>
<dbReference type="RefSeq" id="WP_199869324.1">
    <property type="nucleotide sequence ID" value="NZ_JAAGPU010000005.1"/>
</dbReference>
<dbReference type="Gene3D" id="3.40.50.300">
    <property type="entry name" value="P-loop containing nucleotide triphosphate hydrolases"/>
    <property type="match status" value="1"/>
</dbReference>
<evidence type="ECO:0000256" key="7">
    <source>
        <dbReference type="ARBA" id="ARBA00022989"/>
    </source>
</evidence>
<accession>A0A6M0H1P9</accession>
<dbReference type="Proteomes" id="UP000481872">
    <property type="component" value="Unassembled WGS sequence"/>
</dbReference>
<feature type="transmembrane region" description="Helical" evidence="9">
    <location>
        <begin position="20"/>
        <end position="42"/>
    </location>
</feature>
<protein>
    <submittedName>
        <fullName evidence="12">ABC transporter ATP-binding protein</fullName>
    </submittedName>
</protein>
<keyword evidence="6 12" id="KW-0067">ATP-binding</keyword>
<dbReference type="InterPro" id="IPR003593">
    <property type="entry name" value="AAA+_ATPase"/>
</dbReference>
<dbReference type="InterPro" id="IPR039421">
    <property type="entry name" value="Type_1_exporter"/>
</dbReference>
<evidence type="ECO:0000313" key="12">
    <source>
        <dbReference type="EMBL" id="NEU04104.1"/>
    </source>
</evidence>
<evidence type="ECO:0000256" key="2">
    <source>
        <dbReference type="ARBA" id="ARBA00022448"/>
    </source>
</evidence>
<dbReference type="InterPro" id="IPR027417">
    <property type="entry name" value="P-loop_NTPase"/>
</dbReference>
<feature type="domain" description="ABC transporter" evidence="10">
    <location>
        <begin position="341"/>
        <end position="579"/>
    </location>
</feature>
<organism evidence="12 13">
    <name type="scientific">Clostridium senegalense</name>
    <dbReference type="NCBI Taxonomy" id="1465809"/>
    <lineage>
        <taxon>Bacteria</taxon>
        <taxon>Bacillati</taxon>
        <taxon>Bacillota</taxon>
        <taxon>Clostridia</taxon>
        <taxon>Eubacteriales</taxon>
        <taxon>Clostridiaceae</taxon>
        <taxon>Clostridium</taxon>
    </lineage>
</organism>
<dbReference type="Gene3D" id="1.20.1560.10">
    <property type="entry name" value="ABC transporter type 1, transmembrane domain"/>
    <property type="match status" value="1"/>
</dbReference>
<evidence type="ECO:0000256" key="4">
    <source>
        <dbReference type="ARBA" id="ARBA00022692"/>
    </source>
</evidence>
<evidence type="ECO:0000256" key="1">
    <source>
        <dbReference type="ARBA" id="ARBA00004651"/>
    </source>
</evidence>
<reference evidence="12 13" key="1">
    <citation type="submission" date="2020-02" db="EMBL/GenBank/DDBJ databases">
        <title>Genome assembly of a novel Clostridium senegalense strain.</title>
        <authorList>
            <person name="Gupta T.B."/>
            <person name="Jauregui R."/>
            <person name="Maclean P."/>
            <person name="Nawarathana A."/>
            <person name="Brightwell G."/>
        </authorList>
    </citation>
    <scope>NUCLEOTIDE SEQUENCE [LARGE SCALE GENOMIC DNA]</scope>
    <source>
        <strain evidence="12 13">AGRFS4</strain>
    </source>
</reference>
<keyword evidence="4 9" id="KW-0812">Transmembrane</keyword>
<dbReference type="SMART" id="SM00382">
    <property type="entry name" value="AAA"/>
    <property type="match status" value="1"/>
</dbReference>
<evidence type="ECO:0000256" key="5">
    <source>
        <dbReference type="ARBA" id="ARBA00022741"/>
    </source>
</evidence>
<dbReference type="CDD" id="cd07346">
    <property type="entry name" value="ABC_6TM_exporters"/>
    <property type="match status" value="1"/>
</dbReference>
<evidence type="ECO:0000259" key="11">
    <source>
        <dbReference type="PROSITE" id="PS50929"/>
    </source>
</evidence>
<dbReference type="PROSITE" id="PS00211">
    <property type="entry name" value="ABC_TRANSPORTER_1"/>
    <property type="match status" value="1"/>
</dbReference>
<dbReference type="SUPFAM" id="SSF90123">
    <property type="entry name" value="ABC transporter transmembrane region"/>
    <property type="match status" value="1"/>
</dbReference>
<dbReference type="PROSITE" id="PS50893">
    <property type="entry name" value="ABC_TRANSPORTER_2"/>
    <property type="match status" value="1"/>
</dbReference>
<feature type="transmembrane region" description="Helical" evidence="9">
    <location>
        <begin position="280"/>
        <end position="301"/>
    </location>
</feature>
<keyword evidence="2" id="KW-0813">Transport</keyword>
<keyword evidence="7 9" id="KW-1133">Transmembrane helix</keyword>
<dbReference type="InterPro" id="IPR003439">
    <property type="entry name" value="ABC_transporter-like_ATP-bd"/>
</dbReference>
<dbReference type="Pfam" id="PF00664">
    <property type="entry name" value="ABC_membrane"/>
    <property type="match status" value="1"/>
</dbReference>
<keyword evidence="3" id="KW-1003">Cell membrane</keyword>
<dbReference type="GO" id="GO:0016887">
    <property type="term" value="F:ATP hydrolysis activity"/>
    <property type="evidence" value="ECO:0007669"/>
    <property type="project" value="InterPro"/>
</dbReference>
<feature type="domain" description="ABC transmembrane type-1" evidence="11">
    <location>
        <begin position="25"/>
        <end position="309"/>
    </location>
</feature>
<dbReference type="GO" id="GO:0005524">
    <property type="term" value="F:ATP binding"/>
    <property type="evidence" value="ECO:0007669"/>
    <property type="project" value="UniProtKB-KW"/>
</dbReference>
<evidence type="ECO:0000256" key="9">
    <source>
        <dbReference type="SAM" id="Phobius"/>
    </source>
</evidence>
<dbReference type="PANTHER" id="PTHR43394">
    <property type="entry name" value="ATP-DEPENDENT PERMEASE MDL1, MITOCHONDRIAL"/>
    <property type="match status" value="1"/>
</dbReference>
<feature type="transmembrane region" description="Helical" evidence="9">
    <location>
        <begin position="62"/>
        <end position="84"/>
    </location>
</feature>
<proteinExistence type="predicted"/>
<feature type="transmembrane region" description="Helical" evidence="9">
    <location>
        <begin position="142"/>
        <end position="160"/>
    </location>
</feature>
<sequence>MKNKKTRNNYLNMLKLCIEFKIRAIFLSIALIGTSFLSSYPIKYIEKIINICISSKNDNMEVFIKGGLIYLILQILNVIFRALFEYFNADLESKLGHKIRIMLFEKLEKMPFKFYESNNKSEIIMRLVQDSSVTVDGILQPLTFIIKNILTFALGFIYMYSIDKTLTLIMIPIGLIISIFVLKTGPKISKLSYDERESNSKLWNGFSEALNGIREIKVNCQEKRILKDVERSSYNTRKVIMNLKKYTIKVGNINSAIVMSIIALIMILGGYKVIQGTLSIGGLTAIMMYNGLLIDPIVDFFNLFQQMQKVFVSCDKIFLVLNHSEEPVNLKTLKDSFNENIKIDRLYFKYINDDSGFYNLNSISLQINKGDKVALVGYSGSGKSTLCKILVKLYDDFEGNASIDGISLKDINNENIRNIIGIVFQDTFLFSGTLENNLKFAKPNVSEEELKNALEMSGVSLFLENLPNGLNTIIGENGFNLSGGEKQRVSICRTILKDPQIIILDESTSALDAITTSIVMKNLLELFKYKTVIFTAHKLSNIANVCNKIYVFDKGSIVEYGDHNKLIKKDGLYKKMYNAYE</sequence>
<dbReference type="InterPro" id="IPR011527">
    <property type="entry name" value="ABC1_TM_dom"/>
</dbReference>
<evidence type="ECO:0000259" key="10">
    <source>
        <dbReference type="PROSITE" id="PS50893"/>
    </source>
</evidence>
<evidence type="ECO:0000313" key="13">
    <source>
        <dbReference type="Proteomes" id="UP000481872"/>
    </source>
</evidence>
<comment type="subcellular location">
    <subcellularLocation>
        <location evidence="1">Cell membrane</location>
        <topology evidence="1">Multi-pass membrane protein</topology>
    </subcellularLocation>
</comment>
<evidence type="ECO:0000256" key="6">
    <source>
        <dbReference type="ARBA" id="ARBA00022840"/>
    </source>
</evidence>
<comment type="caution">
    <text evidence="12">The sequence shown here is derived from an EMBL/GenBank/DDBJ whole genome shotgun (WGS) entry which is preliminary data.</text>
</comment>
<keyword evidence="5" id="KW-0547">Nucleotide-binding</keyword>
<dbReference type="GO" id="GO:0015421">
    <property type="term" value="F:ABC-type oligopeptide transporter activity"/>
    <property type="evidence" value="ECO:0007669"/>
    <property type="project" value="TreeGrafter"/>
</dbReference>
<dbReference type="AlphaFoldDB" id="A0A6M0H1P9"/>
<dbReference type="Pfam" id="PF00005">
    <property type="entry name" value="ABC_tran"/>
    <property type="match status" value="1"/>
</dbReference>
<name>A0A6M0H1P9_9CLOT</name>
<dbReference type="FunFam" id="3.40.50.300:FF:000221">
    <property type="entry name" value="Multidrug ABC transporter ATP-binding protein"/>
    <property type="match status" value="1"/>
</dbReference>
<gene>
    <name evidence="12" type="ORF">G3M99_04380</name>
</gene>
<keyword evidence="8 9" id="KW-0472">Membrane</keyword>
<dbReference type="EMBL" id="JAAGPU010000005">
    <property type="protein sequence ID" value="NEU04104.1"/>
    <property type="molecule type" value="Genomic_DNA"/>
</dbReference>
<dbReference type="GO" id="GO:0005886">
    <property type="term" value="C:plasma membrane"/>
    <property type="evidence" value="ECO:0007669"/>
    <property type="project" value="UniProtKB-SubCell"/>
</dbReference>
<dbReference type="InterPro" id="IPR017871">
    <property type="entry name" value="ABC_transporter-like_CS"/>
</dbReference>
<dbReference type="PANTHER" id="PTHR43394:SF1">
    <property type="entry name" value="ATP-BINDING CASSETTE SUB-FAMILY B MEMBER 10, MITOCHONDRIAL"/>
    <property type="match status" value="1"/>
</dbReference>
<evidence type="ECO:0000256" key="3">
    <source>
        <dbReference type="ARBA" id="ARBA00022475"/>
    </source>
</evidence>
<feature type="transmembrane region" description="Helical" evidence="9">
    <location>
        <begin position="166"/>
        <end position="182"/>
    </location>
</feature>
<keyword evidence="13" id="KW-1185">Reference proteome</keyword>
<dbReference type="PROSITE" id="PS50929">
    <property type="entry name" value="ABC_TM1F"/>
    <property type="match status" value="1"/>
</dbReference>
<dbReference type="SUPFAM" id="SSF52540">
    <property type="entry name" value="P-loop containing nucleoside triphosphate hydrolases"/>
    <property type="match status" value="1"/>
</dbReference>
<evidence type="ECO:0000256" key="8">
    <source>
        <dbReference type="ARBA" id="ARBA00023136"/>
    </source>
</evidence>